<name>A0A7H9AR53_9FLAO</name>
<gene>
    <name evidence="1" type="ORF">HYG79_11325</name>
</gene>
<accession>A0A7H9AR53</accession>
<dbReference type="AlphaFoldDB" id="A0A7H9AR53"/>
<dbReference type="RefSeq" id="WP_179242200.1">
    <property type="nucleotide sequence ID" value="NZ_CP058595.1"/>
</dbReference>
<evidence type="ECO:0000313" key="2">
    <source>
        <dbReference type="Proteomes" id="UP000509302"/>
    </source>
</evidence>
<sequence length="78" mass="8199">MSEVQLGICRIVSGKNTKKPLVPSKQIAAYCVAVVGNSGKGVRFGRTYLHVPVGISDNGSAKVRCCDSSEGQSSRTQS</sequence>
<evidence type="ECO:0000313" key="1">
    <source>
        <dbReference type="EMBL" id="QLG45914.1"/>
    </source>
</evidence>
<dbReference type="KEGG" id="cagg:HYG79_11325"/>
<dbReference type="EMBL" id="CP058595">
    <property type="protein sequence ID" value="QLG45914.1"/>
    <property type="molecule type" value="Genomic_DNA"/>
</dbReference>
<proteinExistence type="predicted"/>
<reference evidence="1 2" key="1">
    <citation type="journal article" date="2006" name="Int. J. Syst. Evol. Microbiol.">
        <title>Costertonia aggregata gen. nov., sp. nov., a mesophilic marine bacterium of the family Flavobacteriaceae, isolated from a mature biofilm.</title>
        <authorList>
            <person name="Kwon K.K."/>
            <person name="Lee Y.K."/>
            <person name="Lee H.K."/>
        </authorList>
    </citation>
    <scope>NUCLEOTIDE SEQUENCE [LARGE SCALE GENOMIC DNA]</scope>
    <source>
        <strain evidence="1 2">KCCM 42265</strain>
    </source>
</reference>
<dbReference type="Proteomes" id="UP000509302">
    <property type="component" value="Chromosome"/>
</dbReference>
<organism evidence="1 2">
    <name type="scientific">Costertonia aggregata</name>
    <dbReference type="NCBI Taxonomy" id="343403"/>
    <lineage>
        <taxon>Bacteria</taxon>
        <taxon>Pseudomonadati</taxon>
        <taxon>Bacteroidota</taxon>
        <taxon>Flavobacteriia</taxon>
        <taxon>Flavobacteriales</taxon>
        <taxon>Flavobacteriaceae</taxon>
        <taxon>Costertonia</taxon>
    </lineage>
</organism>
<protein>
    <submittedName>
        <fullName evidence="1">Uncharacterized protein</fullName>
    </submittedName>
</protein>
<keyword evidence="2" id="KW-1185">Reference proteome</keyword>